<gene>
    <name evidence="1" type="ORF">CQ14_13875</name>
</gene>
<name>A0A0R3MIS2_9BRAD</name>
<proteinExistence type="predicted"/>
<reference evidence="1 2" key="1">
    <citation type="submission" date="2014-03" db="EMBL/GenBank/DDBJ databases">
        <title>Bradyrhizobium valentinum sp. nov., isolated from effective nodules of Lupinus mariae-josephae, a lupine endemic of basic-lime soils in Eastern Spain.</title>
        <authorList>
            <person name="Duran D."/>
            <person name="Rey L."/>
            <person name="Navarro A."/>
            <person name="Busquets A."/>
            <person name="Imperial J."/>
            <person name="Ruiz-Argueso T."/>
        </authorList>
    </citation>
    <scope>NUCLEOTIDE SEQUENCE [LARGE SCALE GENOMIC DNA]</scope>
    <source>
        <strain evidence="1 2">CCBAU 23086</strain>
    </source>
</reference>
<dbReference type="Proteomes" id="UP000051660">
    <property type="component" value="Unassembled WGS sequence"/>
</dbReference>
<evidence type="ECO:0000313" key="1">
    <source>
        <dbReference type="EMBL" id="KRR16694.1"/>
    </source>
</evidence>
<organism evidence="1 2">
    <name type="scientific">Bradyrhizobium lablabi</name>
    <dbReference type="NCBI Taxonomy" id="722472"/>
    <lineage>
        <taxon>Bacteria</taxon>
        <taxon>Pseudomonadati</taxon>
        <taxon>Pseudomonadota</taxon>
        <taxon>Alphaproteobacteria</taxon>
        <taxon>Hyphomicrobiales</taxon>
        <taxon>Nitrobacteraceae</taxon>
        <taxon>Bradyrhizobium</taxon>
    </lineage>
</organism>
<dbReference type="PROSITE" id="PS51257">
    <property type="entry name" value="PROKAR_LIPOPROTEIN"/>
    <property type="match status" value="1"/>
</dbReference>
<protein>
    <submittedName>
        <fullName evidence="1">Uncharacterized protein</fullName>
    </submittedName>
</protein>
<sequence length="117" mass="13319">MSGRGPFGRREIVYSVAMNWLLVTAALACNPGDRLVDLRDKIPRGVNSLDLMVTVEPFYARFYIYQPGFPDSIQHCCGNKRSSIIKVPVVDGRFCIRQSQPQMKWTVRALSRPDIQM</sequence>
<dbReference type="EMBL" id="LLYB01000125">
    <property type="protein sequence ID" value="KRR16694.1"/>
    <property type="molecule type" value="Genomic_DNA"/>
</dbReference>
<evidence type="ECO:0000313" key="2">
    <source>
        <dbReference type="Proteomes" id="UP000051660"/>
    </source>
</evidence>
<dbReference type="OrthoDB" id="8234234at2"/>
<accession>A0A0R3MIS2</accession>
<dbReference type="AlphaFoldDB" id="A0A0R3MIS2"/>
<comment type="caution">
    <text evidence="1">The sequence shown here is derived from an EMBL/GenBank/DDBJ whole genome shotgun (WGS) entry which is preliminary data.</text>
</comment>
<dbReference type="RefSeq" id="WP_057862463.1">
    <property type="nucleotide sequence ID" value="NZ_LLYB01000125.1"/>
</dbReference>